<evidence type="ECO:0000313" key="2">
    <source>
        <dbReference type="EMBL" id="KAK8580581.1"/>
    </source>
</evidence>
<reference evidence="2 3" key="1">
    <citation type="journal article" date="2024" name="G3 (Bethesda)">
        <title>Genome assembly of Hibiscus sabdariffa L. provides insights into metabolisms of medicinal natural products.</title>
        <authorList>
            <person name="Kim T."/>
        </authorList>
    </citation>
    <scope>NUCLEOTIDE SEQUENCE [LARGE SCALE GENOMIC DNA]</scope>
    <source>
        <strain evidence="2">TK-2024</strain>
        <tissue evidence="2">Old leaves</tissue>
    </source>
</reference>
<evidence type="ECO:0000256" key="1">
    <source>
        <dbReference type="SAM" id="MobiDB-lite"/>
    </source>
</evidence>
<organism evidence="2 3">
    <name type="scientific">Hibiscus sabdariffa</name>
    <name type="common">roselle</name>
    <dbReference type="NCBI Taxonomy" id="183260"/>
    <lineage>
        <taxon>Eukaryota</taxon>
        <taxon>Viridiplantae</taxon>
        <taxon>Streptophyta</taxon>
        <taxon>Embryophyta</taxon>
        <taxon>Tracheophyta</taxon>
        <taxon>Spermatophyta</taxon>
        <taxon>Magnoliopsida</taxon>
        <taxon>eudicotyledons</taxon>
        <taxon>Gunneridae</taxon>
        <taxon>Pentapetalae</taxon>
        <taxon>rosids</taxon>
        <taxon>malvids</taxon>
        <taxon>Malvales</taxon>
        <taxon>Malvaceae</taxon>
        <taxon>Malvoideae</taxon>
        <taxon>Hibiscus</taxon>
    </lineage>
</organism>
<dbReference type="EMBL" id="JBBPBM010000006">
    <property type="protein sequence ID" value="KAK8580581.1"/>
    <property type="molecule type" value="Genomic_DNA"/>
</dbReference>
<evidence type="ECO:0000313" key="3">
    <source>
        <dbReference type="Proteomes" id="UP001472677"/>
    </source>
</evidence>
<proteinExistence type="predicted"/>
<comment type="caution">
    <text evidence="2">The sequence shown here is derived from an EMBL/GenBank/DDBJ whole genome shotgun (WGS) entry which is preliminary data.</text>
</comment>
<sequence>MNPSISSSFDSVGEFDCGFASRNDFNHKSVAPVRSRPRLAKGSGSSSPSGNLSSSSFLDSLKVNDDNNNNTLRFVFSINNGSDRDFSGNVVIENANKKASRDSKDDGFVFEVNLSGGMNKLVSESFGNYGFVFGTNESDGGVQSNPGKGKSSDHAEFRWLYGKNESRDCYQGGKDSNL</sequence>
<feature type="region of interest" description="Disordered" evidence="1">
    <location>
        <begin position="30"/>
        <end position="54"/>
    </location>
</feature>
<dbReference type="Proteomes" id="UP001472677">
    <property type="component" value="Unassembled WGS sequence"/>
</dbReference>
<name>A0ABR2FII7_9ROSI</name>
<feature type="compositionally biased region" description="Low complexity" evidence="1">
    <location>
        <begin position="42"/>
        <end position="54"/>
    </location>
</feature>
<protein>
    <submittedName>
        <fullName evidence="2">Uncharacterized protein</fullName>
    </submittedName>
</protein>
<gene>
    <name evidence="2" type="ORF">V6N12_070844</name>
</gene>
<accession>A0ABR2FII7</accession>
<keyword evidence="3" id="KW-1185">Reference proteome</keyword>